<dbReference type="EMBL" id="JAVFWL010000005">
    <property type="protein sequence ID" value="KAK6753115.1"/>
    <property type="molecule type" value="Genomic_DNA"/>
</dbReference>
<keyword evidence="3" id="KW-1185">Reference proteome</keyword>
<feature type="region of interest" description="Disordered" evidence="1">
    <location>
        <begin position="45"/>
        <end position="81"/>
    </location>
</feature>
<reference evidence="2 3" key="1">
    <citation type="submission" date="2023-08" db="EMBL/GenBank/DDBJ databases">
        <title>A Necator americanus chromosomal reference genome.</title>
        <authorList>
            <person name="Ilik V."/>
            <person name="Petrzelkova K.J."/>
            <person name="Pardy F."/>
            <person name="Fuh T."/>
            <person name="Niatou-Singa F.S."/>
            <person name="Gouil Q."/>
            <person name="Baker L."/>
            <person name="Ritchie M.E."/>
            <person name="Jex A.R."/>
            <person name="Gazzola D."/>
            <person name="Li H."/>
            <person name="Toshio Fujiwara R."/>
            <person name="Zhan B."/>
            <person name="Aroian R.V."/>
            <person name="Pafco B."/>
            <person name="Schwarz E.M."/>
        </authorList>
    </citation>
    <scope>NUCLEOTIDE SEQUENCE [LARGE SCALE GENOMIC DNA]</scope>
    <source>
        <strain evidence="2 3">Aroian</strain>
        <tissue evidence="2">Whole animal</tissue>
    </source>
</reference>
<protein>
    <submittedName>
        <fullName evidence="2">Uncharacterized protein</fullName>
    </submittedName>
</protein>
<accession>A0ABR1DRY2</accession>
<sequence length="99" mass="10866">MDTALGPGHYPEVTTAARSERVTGAFSSSASSCLIRGGRVSGLCFRTENPTKESNEDEVEMKNEEREDEEEGKDERRNESPKVFAVILITSQADCVVLI</sequence>
<dbReference type="Proteomes" id="UP001303046">
    <property type="component" value="Unassembled WGS sequence"/>
</dbReference>
<evidence type="ECO:0000313" key="2">
    <source>
        <dbReference type="EMBL" id="KAK6753115.1"/>
    </source>
</evidence>
<evidence type="ECO:0000256" key="1">
    <source>
        <dbReference type="SAM" id="MobiDB-lite"/>
    </source>
</evidence>
<organism evidence="2 3">
    <name type="scientific">Necator americanus</name>
    <name type="common">Human hookworm</name>
    <dbReference type="NCBI Taxonomy" id="51031"/>
    <lineage>
        <taxon>Eukaryota</taxon>
        <taxon>Metazoa</taxon>
        <taxon>Ecdysozoa</taxon>
        <taxon>Nematoda</taxon>
        <taxon>Chromadorea</taxon>
        <taxon>Rhabditida</taxon>
        <taxon>Rhabditina</taxon>
        <taxon>Rhabditomorpha</taxon>
        <taxon>Strongyloidea</taxon>
        <taxon>Ancylostomatidae</taxon>
        <taxon>Bunostominae</taxon>
        <taxon>Necator</taxon>
    </lineage>
</organism>
<feature type="compositionally biased region" description="Basic and acidic residues" evidence="1">
    <location>
        <begin position="49"/>
        <end position="65"/>
    </location>
</feature>
<comment type="caution">
    <text evidence="2">The sequence shown here is derived from an EMBL/GenBank/DDBJ whole genome shotgun (WGS) entry which is preliminary data.</text>
</comment>
<evidence type="ECO:0000313" key="3">
    <source>
        <dbReference type="Proteomes" id="UP001303046"/>
    </source>
</evidence>
<gene>
    <name evidence="2" type="primary">Necator_chrV.g17402</name>
    <name evidence="2" type="ORF">RB195_012612</name>
</gene>
<proteinExistence type="predicted"/>
<name>A0ABR1DRY2_NECAM</name>